<feature type="transmembrane region" description="Helical" evidence="1">
    <location>
        <begin position="20"/>
        <end position="37"/>
    </location>
</feature>
<dbReference type="Gene3D" id="1.20.144.10">
    <property type="entry name" value="Phosphatidic acid phosphatase type 2/haloperoxidase"/>
    <property type="match status" value="1"/>
</dbReference>
<evidence type="ECO:0000313" key="3">
    <source>
        <dbReference type="Proteomes" id="UP000009296"/>
    </source>
</evidence>
<name>F8ALB9_METOI</name>
<sequence>MSSLYSLYNWDIMKSKFATFVSYIFPFLLVITLIIAINNIIELIMLAVVPCIIWLISAKLSGQNWDIEDRNHRLIPLIILTIYGVVISFIFNDLFSKAFLINIIFILIITLFWKISMHCYGLSTLIMLLMYLLKYTNNNYYLIISLIISYSVFLILTIWSRLYLKKHTVLQVVIGTFSGFLVNLIMLKFV</sequence>
<dbReference type="AlphaFoldDB" id="F8ALB9"/>
<organism evidence="2 3">
    <name type="scientific">Methanothermococcus okinawensis (strain DSM 14208 / JCM 11175 / IH1)</name>
    <dbReference type="NCBI Taxonomy" id="647113"/>
    <lineage>
        <taxon>Archaea</taxon>
        <taxon>Methanobacteriati</taxon>
        <taxon>Methanobacteriota</taxon>
        <taxon>Methanomada group</taxon>
        <taxon>Methanococci</taxon>
        <taxon>Methanococcales</taxon>
        <taxon>Methanococcaceae</taxon>
        <taxon>Methanothermococcus</taxon>
    </lineage>
</organism>
<feature type="transmembrane region" description="Helical" evidence="1">
    <location>
        <begin position="74"/>
        <end position="91"/>
    </location>
</feature>
<evidence type="ECO:0000256" key="1">
    <source>
        <dbReference type="SAM" id="Phobius"/>
    </source>
</evidence>
<feature type="transmembrane region" description="Helical" evidence="1">
    <location>
        <begin position="168"/>
        <end position="187"/>
    </location>
</feature>
<dbReference type="HOGENOM" id="CLU_1521855_0_0_2"/>
<keyword evidence="1" id="KW-0812">Transmembrane</keyword>
<dbReference type="KEGG" id="mok:Metok_0527"/>
<reference evidence="2" key="1">
    <citation type="submission" date="2011-05" db="EMBL/GenBank/DDBJ databases">
        <title>Complete sequence of chromosome of Methanothermococcus okinawensis IH1.</title>
        <authorList>
            <consortium name="US DOE Joint Genome Institute"/>
            <person name="Lucas S."/>
            <person name="Han J."/>
            <person name="Lapidus A."/>
            <person name="Cheng J.-F."/>
            <person name="Goodwin L."/>
            <person name="Pitluck S."/>
            <person name="Peters L."/>
            <person name="Mikhailova N."/>
            <person name="Held B."/>
            <person name="Han C."/>
            <person name="Tapia R."/>
            <person name="Land M."/>
            <person name="Hauser L."/>
            <person name="Kyrpides N."/>
            <person name="Ivanova N."/>
            <person name="Pagani I."/>
            <person name="Sieprawska-Lupa M."/>
            <person name="Takai K."/>
            <person name="Miyazaki J."/>
            <person name="Whitman W."/>
            <person name="Woyke T."/>
        </authorList>
    </citation>
    <scope>NUCLEOTIDE SEQUENCE</scope>
    <source>
        <strain evidence="2">IH1</strain>
    </source>
</reference>
<keyword evidence="3" id="KW-1185">Reference proteome</keyword>
<gene>
    <name evidence="2" type="ordered locus">Metok_0527</name>
</gene>
<proteinExistence type="predicted"/>
<feature type="transmembrane region" description="Helical" evidence="1">
    <location>
        <begin position="43"/>
        <end position="62"/>
    </location>
</feature>
<keyword evidence="1" id="KW-1133">Transmembrane helix</keyword>
<feature type="transmembrane region" description="Helical" evidence="1">
    <location>
        <begin position="140"/>
        <end position="162"/>
    </location>
</feature>
<protein>
    <recommendedName>
        <fullName evidence="4">Phosphoesterase PA-phosphatase related protein</fullName>
    </recommendedName>
</protein>
<dbReference type="Proteomes" id="UP000009296">
    <property type="component" value="Chromosome"/>
</dbReference>
<dbReference type="eggNOG" id="arCOG07501">
    <property type="taxonomic scope" value="Archaea"/>
</dbReference>
<feature type="transmembrane region" description="Helical" evidence="1">
    <location>
        <begin position="103"/>
        <end position="133"/>
    </location>
</feature>
<evidence type="ECO:0008006" key="4">
    <source>
        <dbReference type="Google" id="ProtNLM"/>
    </source>
</evidence>
<evidence type="ECO:0000313" key="2">
    <source>
        <dbReference type="EMBL" id="AEH06507.1"/>
    </source>
</evidence>
<dbReference type="STRING" id="647113.Metok_0527"/>
<keyword evidence="1" id="KW-0472">Membrane</keyword>
<dbReference type="EMBL" id="CP002792">
    <property type="protein sequence ID" value="AEH06507.1"/>
    <property type="molecule type" value="Genomic_DNA"/>
</dbReference>
<accession>F8ALB9</accession>